<dbReference type="EMBL" id="BNBF01000004">
    <property type="protein sequence ID" value="GHG42580.1"/>
    <property type="molecule type" value="Genomic_DNA"/>
</dbReference>
<name>A0A919EU75_9ACTN</name>
<sequence length="92" mass="9559">MRTTASGPRPRPTGWLNATANVCAPDRPGCVDTPLGTPLAPASKRLAAVSPRLPPDRPGLPDDRVLGHWLARLVAHGSAASRAGVGNRVPQL</sequence>
<evidence type="ECO:0000313" key="1">
    <source>
        <dbReference type="EMBL" id="GHG42580.1"/>
    </source>
</evidence>
<protein>
    <submittedName>
        <fullName evidence="1">Uncharacterized protein</fullName>
    </submittedName>
</protein>
<keyword evidence="2" id="KW-1185">Reference proteome</keyword>
<reference evidence="2" key="1">
    <citation type="journal article" date="2019" name="Int. J. Syst. Evol. Microbiol.">
        <title>The Global Catalogue of Microorganisms (GCM) 10K type strain sequencing project: providing services to taxonomists for standard genome sequencing and annotation.</title>
        <authorList>
            <consortium name="The Broad Institute Genomics Platform"/>
            <consortium name="The Broad Institute Genome Sequencing Center for Infectious Disease"/>
            <person name="Wu L."/>
            <person name="Ma J."/>
        </authorList>
    </citation>
    <scope>NUCLEOTIDE SEQUENCE [LARGE SCALE GENOMIC DNA]</scope>
    <source>
        <strain evidence="2">JCM 4253</strain>
    </source>
</reference>
<organism evidence="1 2">
    <name type="scientific">Streptomyces capoamus</name>
    <dbReference type="NCBI Taxonomy" id="68183"/>
    <lineage>
        <taxon>Bacteria</taxon>
        <taxon>Bacillati</taxon>
        <taxon>Actinomycetota</taxon>
        <taxon>Actinomycetes</taxon>
        <taxon>Kitasatosporales</taxon>
        <taxon>Streptomycetaceae</taxon>
        <taxon>Streptomyces</taxon>
    </lineage>
</organism>
<proteinExistence type="predicted"/>
<accession>A0A919EU75</accession>
<gene>
    <name evidence="1" type="ORF">GCM10018980_18470</name>
</gene>
<dbReference type="Proteomes" id="UP000619355">
    <property type="component" value="Unassembled WGS sequence"/>
</dbReference>
<comment type="caution">
    <text evidence="1">The sequence shown here is derived from an EMBL/GenBank/DDBJ whole genome shotgun (WGS) entry which is preliminary data.</text>
</comment>
<dbReference type="AlphaFoldDB" id="A0A919EU75"/>
<evidence type="ECO:0000313" key="2">
    <source>
        <dbReference type="Proteomes" id="UP000619355"/>
    </source>
</evidence>